<dbReference type="EMBL" id="ANHY01000003">
    <property type="protein sequence ID" value="EKV32476.1"/>
    <property type="molecule type" value="Genomic_DNA"/>
</dbReference>
<sequence>MEDLLGYSLRDMLLFSRETYVRLFTLTNQAHWPLPIIAGLAGLAGLWLMRGRRVWHGRVLLALTGAGWLWTGWVFLIQRYGTINWAAPWAGYAFLAEGALLLALAITGRRPRTDRRDAAAGAAWALLAAAVLVLPLVYPLLDGQWMRAAPFGIAPDATAAGTLAVLALIRGGWAALAVPVPMAWLAASAVTHDLLGMTAVAVGLGLAALAGLAVRVAAARGLSG</sequence>
<feature type="transmembrane region" description="Helical" evidence="1">
    <location>
        <begin position="118"/>
        <end position="141"/>
    </location>
</feature>
<reference evidence="2 3" key="1">
    <citation type="journal article" date="2013" name="Genome Announc.">
        <title>Draft Genome Sequence of an Alphaproteobacterium, Caenispirillum salinarum AK4(T), Isolated from a Solar Saltern.</title>
        <authorList>
            <person name="Khatri I."/>
            <person name="Singh A."/>
            <person name="Korpole S."/>
            <person name="Pinnaka A.K."/>
            <person name="Subramanian S."/>
        </authorList>
    </citation>
    <scope>NUCLEOTIDE SEQUENCE [LARGE SCALE GENOMIC DNA]</scope>
    <source>
        <strain evidence="2 3">AK4</strain>
    </source>
</reference>
<evidence type="ECO:0008006" key="4">
    <source>
        <dbReference type="Google" id="ProtNLM"/>
    </source>
</evidence>
<dbReference type="eggNOG" id="ENOG5032RXT">
    <property type="taxonomic scope" value="Bacteria"/>
</dbReference>
<keyword evidence="1" id="KW-0812">Transmembrane</keyword>
<protein>
    <recommendedName>
        <fullName evidence="4">MFS transporter permease</fullName>
    </recommendedName>
</protein>
<dbReference type="Pfam" id="PF19540">
    <property type="entry name" value="DUF6064"/>
    <property type="match status" value="1"/>
</dbReference>
<feature type="transmembrane region" description="Helical" evidence="1">
    <location>
        <begin position="89"/>
        <end position="106"/>
    </location>
</feature>
<keyword evidence="1" id="KW-1133">Transmembrane helix</keyword>
<evidence type="ECO:0000313" key="3">
    <source>
        <dbReference type="Proteomes" id="UP000009881"/>
    </source>
</evidence>
<feature type="transmembrane region" description="Helical" evidence="1">
    <location>
        <begin position="161"/>
        <end position="187"/>
    </location>
</feature>
<evidence type="ECO:0000256" key="1">
    <source>
        <dbReference type="SAM" id="Phobius"/>
    </source>
</evidence>
<dbReference type="Proteomes" id="UP000009881">
    <property type="component" value="Unassembled WGS sequence"/>
</dbReference>
<gene>
    <name evidence="2" type="ORF">C882_2555</name>
</gene>
<evidence type="ECO:0000313" key="2">
    <source>
        <dbReference type="EMBL" id="EKV32476.1"/>
    </source>
</evidence>
<dbReference type="RefSeq" id="WP_009538964.1">
    <property type="nucleotide sequence ID" value="NZ_ANHY01000003.1"/>
</dbReference>
<organism evidence="2 3">
    <name type="scientific">Caenispirillum salinarum AK4</name>
    <dbReference type="NCBI Taxonomy" id="1238182"/>
    <lineage>
        <taxon>Bacteria</taxon>
        <taxon>Pseudomonadati</taxon>
        <taxon>Pseudomonadota</taxon>
        <taxon>Alphaproteobacteria</taxon>
        <taxon>Rhodospirillales</taxon>
        <taxon>Novispirillaceae</taxon>
        <taxon>Caenispirillum</taxon>
    </lineage>
</organism>
<proteinExistence type="predicted"/>
<feature type="transmembrane region" description="Helical" evidence="1">
    <location>
        <begin position="60"/>
        <end position="77"/>
    </location>
</feature>
<keyword evidence="1" id="KW-0472">Membrane</keyword>
<keyword evidence="3" id="KW-1185">Reference proteome</keyword>
<name>K9HW71_9PROT</name>
<accession>K9HW71</accession>
<feature type="transmembrane region" description="Helical" evidence="1">
    <location>
        <begin position="30"/>
        <end position="48"/>
    </location>
</feature>
<feature type="transmembrane region" description="Helical" evidence="1">
    <location>
        <begin position="194"/>
        <end position="218"/>
    </location>
</feature>
<dbReference type="AlphaFoldDB" id="K9HW71"/>
<dbReference type="InterPro" id="IPR045708">
    <property type="entry name" value="DUF6064"/>
</dbReference>
<comment type="caution">
    <text evidence="2">The sequence shown here is derived from an EMBL/GenBank/DDBJ whole genome shotgun (WGS) entry which is preliminary data.</text>
</comment>
<dbReference type="STRING" id="1238182.C882_2555"/>
<dbReference type="OrthoDB" id="581693at2"/>